<dbReference type="Proteomes" id="UP001165065">
    <property type="component" value="Unassembled WGS sequence"/>
</dbReference>
<organism evidence="1 2">
    <name type="scientific">Triparma columacea</name>
    <dbReference type="NCBI Taxonomy" id="722753"/>
    <lineage>
        <taxon>Eukaryota</taxon>
        <taxon>Sar</taxon>
        <taxon>Stramenopiles</taxon>
        <taxon>Ochrophyta</taxon>
        <taxon>Bolidophyceae</taxon>
        <taxon>Parmales</taxon>
        <taxon>Triparmaceae</taxon>
        <taxon>Triparma</taxon>
    </lineage>
</organism>
<dbReference type="InterPro" id="IPR029063">
    <property type="entry name" value="SAM-dependent_MTases_sf"/>
</dbReference>
<dbReference type="InterPro" id="IPR019410">
    <property type="entry name" value="Methyltransf_16"/>
</dbReference>
<name>A0A9W7L3Q1_9STRA</name>
<dbReference type="PANTHER" id="PTHR14614">
    <property type="entry name" value="HEPATOCELLULAR CARCINOMA-ASSOCIATED ANTIGEN"/>
    <property type="match status" value="1"/>
</dbReference>
<dbReference type="AlphaFoldDB" id="A0A9W7L3Q1"/>
<dbReference type="SUPFAM" id="SSF53335">
    <property type="entry name" value="S-adenosyl-L-methionine-dependent methyltransferases"/>
    <property type="match status" value="1"/>
</dbReference>
<gene>
    <name evidence="1" type="ORF">TrCOL_g8961</name>
</gene>
<accession>A0A9W7L3Q1</accession>
<dbReference type="Gene3D" id="3.90.1140.10">
    <property type="entry name" value="Cyclic phosphodiesterase"/>
    <property type="match status" value="1"/>
</dbReference>
<proteinExistence type="predicted"/>
<dbReference type="Gene3D" id="3.40.50.150">
    <property type="entry name" value="Vaccinia Virus protein VP39"/>
    <property type="match status" value="1"/>
</dbReference>
<evidence type="ECO:0000313" key="1">
    <source>
        <dbReference type="EMBL" id="GMI29726.1"/>
    </source>
</evidence>
<sequence>MSHQFLYHSTLLSSPLSPPPDNLLNLSNRTVVEIGSGCGLLPIALSKLPSNAPLRIVATEYLPSIITHLESQVEKNGASVEVRKLDWFSSSDVIDCSSSSDTILMSDCTLDPSESPVILDAIEELLVRSYEAKFRKGFSSSLHLPPPHTDVVIGYCLERGGTARFLDLASSRFLITPIQNFHPSYSPTYRGKERYAVVHMFLKPSILMDRISRLSIDHLSFASFYSKLSSTSSTSFSPPPPPPPPPHPSIFPSLPFSTAMTHVFGTRTKPSYALWLEILPPPPHEPPSALNNMVNNLTPRYWEVFVPHVTLSLDFDAPPDSDFLGLLDKVRTAYFMGTTDAVDVRISSEKNKQGNGGEVVNMLNYKKTEASPEGFDALILYLLLSKTPTLEFLNKVANDVVKGSRDVTEFQPHIALSYWENKEGSGGWKYNDPAERKKLADLLDTSAPLVQRPVISIYSLSGVGVSSWNRLASLDLSMK</sequence>
<keyword evidence="2" id="KW-1185">Reference proteome</keyword>
<reference evidence="2" key="1">
    <citation type="journal article" date="2023" name="Commun. Biol.">
        <title>Genome analysis of Parmales, the sister group of diatoms, reveals the evolutionary specialization of diatoms from phago-mixotrophs to photoautotrophs.</title>
        <authorList>
            <person name="Ban H."/>
            <person name="Sato S."/>
            <person name="Yoshikawa S."/>
            <person name="Yamada K."/>
            <person name="Nakamura Y."/>
            <person name="Ichinomiya M."/>
            <person name="Sato N."/>
            <person name="Blanc-Mathieu R."/>
            <person name="Endo H."/>
            <person name="Kuwata A."/>
            <person name="Ogata H."/>
        </authorList>
    </citation>
    <scope>NUCLEOTIDE SEQUENCE [LARGE SCALE GENOMIC DNA]</scope>
</reference>
<comment type="caution">
    <text evidence="1">The sequence shown here is derived from an EMBL/GenBank/DDBJ whole genome shotgun (WGS) entry which is preliminary data.</text>
</comment>
<dbReference type="Pfam" id="PF10294">
    <property type="entry name" value="Methyltransf_16"/>
    <property type="match status" value="1"/>
</dbReference>
<evidence type="ECO:0000313" key="2">
    <source>
        <dbReference type="Proteomes" id="UP001165065"/>
    </source>
</evidence>
<dbReference type="CDD" id="cd02440">
    <property type="entry name" value="AdoMet_MTases"/>
    <property type="match status" value="1"/>
</dbReference>
<dbReference type="EMBL" id="BRYA01000687">
    <property type="protein sequence ID" value="GMI29726.1"/>
    <property type="molecule type" value="Genomic_DNA"/>
</dbReference>
<dbReference type="OrthoDB" id="73931at2759"/>
<protein>
    <submittedName>
        <fullName evidence="1">Uncharacterized protein</fullName>
    </submittedName>
</protein>